<evidence type="ECO:0000256" key="5">
    <source>
        <dbReference type="ARBA" id="ARBA00007383"/>
    </source>
</evidence>
<dbReference type="InterPro" id="IPR036397">
    <property type="entry name" value="RNaseH_sf"/>
</dbReference>
<evidence type="ECO:0000256" key="9">
    <source>
        <dbReference type="ARBA" id="ARBA00022722"/>
    </source>
</evidence>
<evidence type="ECO:0000256" key="3">
    <source>
        <dbReference type="ARBA" id="ARBA00004065"/>
    </source>
</evidence>
<dbReference type="STRING" id="709323.GCA_001047135_00435"/>
<dbReference type="InterPro" id="IPR001352">
    <property type="entry name" value="RNase_HII/HIII"/>
</dbReference>
<evidence type="ECO:0000256" key="16">
    <source>
        <dbReference type="RuleBase" id="RU003515"/>
    </source>
</evidence>
<dbReference type="FunFam" id="3.30.420.10:FF:000006">
    <property type="entry name" value="Ribonuclease HII"/>
    <property type="match status" value="1"/>
</dbReference>
<dbReference type="HAMAP" id="MF_00052_B">
    <property type="entry name" value="RNase_HII_B"/>
    <property type="match status" value="1"/>
</dbReference>
<evidence type="ECO:0000256" key="13">
    <source>
        <dbReference type="ARBA" id="ARBA00023211"/>
    </source>
</evidence>
<comment type="cofactor">
    <cofactor evidence="2">
        <name>Mg(2+)</name>
        <dbReference type="ChEBI" id="CHEBI:18420"/>
    </cofactor>
</comment>
<evidence type="ECO:0000256" key="2">
    <source>
        <dbReference type="ARBA" id="ARBA00001946"/>
    </source>
</evidence>
<dbReference type="AlphaFoldDB" id="A0A3F3GXJ1"/>
<comment type="catalytic activity">
    <reaction evidence="1 14 15 16">
        <text>Endonucleolytic cleavage to 5'-phosphomonoester.</text>
        <dbReference type="EC" id="3.1.26.4"/>
    </reaction>
</comment>
<evidence type="ECO:0000256" key="11">
    <source>
        <dbReference type="ARBA" id="ARBA00022759"/>
    </source>
</evidence>
<dbReference type="EMBL" id="DF968079">
    <property type="protein sequence ID" value="GAP03891.1"/>
    <property type="molecule type" value="Genomic_DNA"/>
</dbReference>
<gene>
    <name evidence="14 18" type="primary">rnhB</name>
    <name evidence="18" type="ORF">FTRO_0020580</name>
</gene>
<dbReference type="InterPro" id="IPR022898">
    <property type="entry name" value="RNase_HII"/>
</dbReference>
<feature type="domain" description="RNase H type-2" evidence="17">
    <location>
        <begin position="70"/>
        <end position="254"/>
    </location>
</feature>
<evidence type="ECO:0000256" key="8">
    <source>
        <dbReference type="ARBA" id="ARBA00022490"/>
    </source>
</evidence>
<evidence type="ECO:0000256" key="4">
    <source>
        <dbReference type="ARBA" id="ARBA00004496"/>
    </source>
</evidence>
<dbReference type="SUPFAM" id="SSF53098">
    <property type="entry name" value="Ribonuclease H-like"/>
    <property type="match status" value="1"/>
</dbReference>
<dbReference type="PANTHER" id="PTHR10954">
    <property type="entry name" value="RIBONUCLEASE H2 SUBUNIT A"/>
    <property type="match status" value="1"/>
</dbReference>
<evidence type="ECO:0000256" key="1">
    <source>
        <dbReference type="ARBA" id="ARBA00000077"/>
    </source>
</evidence>
<evidence type="ECO:0000256" key="6">
    <source>
        <dbReference type="ARBA" id="ARBA00012180"/>
    </source>
</evidence>
<evidence type="ECO:0000256" key="7">
    <source>
        <dbReference type="ARBA" id="ARBA00019179"/>
    </source>
</evidence>
<dbReference type="GO" id="GO:0003723">
    <property type="term" value="F:RNA binding"/>
    <property type="evidence" value="ECO:0007669"/>
    <property type="project" value="UniProtKB-UniRule"/>
</dbReference>
<evidence type="ECO:0000256" key="14">
    <source>
        <dbReference type="HAMAP-Rule" id="MF_00052"/>
    </source>
</evidence>
<dbReference type="InterPro" id="IPR024567">
    <property type="entry name" value="RNase_HII/HIII_dom"/>
</dbReference>
<keyword evidence="10 14" id="KW-0479">Metal-binding</keyword>
<organism evidence="18">
    <name type="scientific">Fructobacillus tropaeoli</name>
    <dbReference type="NCBI Taxonomy" id="709323"/>
    <lineage>
        <taxon>Bacteria</taxon>
        <taxon>Bacillati</taxon>
        <taxon>Bacillota</taxon>
        <taxon>Bacilli</taxon>
        <taxon>Lactobacillales</taxon>
        <taxon>Lactobacillaceae</taxon>
        <taxon>Fructobacillus</taxon>
    </lineage>
</organism>
<keyword evidence="8 14" id="KW-0963">Cytoplasm</keyword>
<dbReference type="PROSITE" id="PS51975">
    <property type="entry name" value="RNASE_H_2"/>
    <property type="match status" value="1"/>
</dbReference>
<protein>
    <recommendedName>
        <fullName evidence="7 14">Ribonuclease HII</fullName>
        <shortName evidence="14">RNase HII</shortName>
        <ecNumber evidence="6 14">3.1.26.4</ecNumber>
    </recommendedName>
</protein>
<reference evidence="18" key="1">
    <citation type="journal article" date="2015" name="BMC Genomics">
        <title>Comparative genomics of Fructobacillus spp. and Leuconostoc spp. reveals niche-specific evolution of Fructobacillus spp.</title>
        <authorList>
            <person name="Endo A."/>
            <person name="Tanizawa Y."/>
            <person name="Tanaka N."/>
            <person name="Maeno S."/>
            <person name="Kumar H."/>
            <person name="Shiwa Y."/>
            <person name="Okada S."/>
            <person name="Yoshikawa H."/>
            <person name="Dicks L."/>
            <person name="Nakagawa J."/>
            <person name="Arita M."/>
        </authorList>
    </citation>
    <scope>NUCLEOTIDE SEQUENCE [LARGE SCALE GENOMIC DNA]</scope>
    <source>
        <strain evidence="18">F214-1</strain>
    </source>
</reference>
<comment type="function">
    <text evidence="3 14 16">Endonuclease that specifically degrades the RNA of RNA-DNA hybrids.</text>
</comment>
<comment type="cofactor">
    <cofactor evidence="14 15">
        <name>Mn(2+)</name>
        <dbReference type="ChEBI" id="CHEBI:29035"/>
    </cofactor>
    <cofactor evidence="14 15">
        <name>Mg(2+)</name>
        <dbReference type="ChEBI" id="CHEBI:18420"/>
    </cofactor>
    <text evidence="14 15">Manganese or magnesium. Binds 1 divalent metal ion per monomer in the absence of substrate. May bind a second metal ion after substrate binding.</text>
</comment>
<evidence type="ECO:0000256" key="15">
    <source>
        <dbReference type="PROSITE-ProRule" id="PRU01319"/>
    </source>
</evidence>
<dbReference type="GO" id="GO:0005737">
    <property type="term" value="C:cytoplasm"/>
    <property type="evidence" value="ECO:0007669"/>
    <property type="project" value="UniProtKB-SubCell"/>
</dbReference>
<dbReference type="GO" id="GO:0004523">
    <property type="term" value="F:RNA-DNA hybrid ribonuclease activity"/>
    <property type="evidence" value="ECO:0007669"/>
    <property type="project" value="UniProtKB-UniRule"/>
</dbReference>
<dbReference type="GO" id="GO:0030145">
    <property type="term" value="F:manganese ion binding"/>
    <property type="evidence" value="ECO:0007669"/>
    <property type="project" value="UniProtKB-UniRule"/>
</dbReference>
<dbReference type="NCBIfam" id="NF000595">
    <property type="entry name" value="PRK00015.1-3"/>
    <property type="match status" value="1"/>
</dbReference>
<sequence length="254" mass="27676">MSETIASIKAALKEAASDDSRLATWRLDDRKGVQAAILAFDRRQEKLAEQKAAFLSRFALEEPLWAAGYQNIAGVDEVGRGPLAGPVVAAAVILPKDFDQYGVIDSKQVSEKHRLEYVQAIKDEAIAYGIGVVSAQVIDEVNIYQASRLAMKQAVEQLQPEADYLLVDAMTIDTALPQQSLIKGDARSNSIGAASILAKVTRDQMMADYDREYPGYDFAHNAGYGTAKHLSGLAELGPTPIHRLTFEPVKKLLS</sequence>
<dbReference type="GO" id="GO:0032299">
    <property type="term" value="C:ribonuclease H2 complex"/>
    <property type="evidence" value="ECO:0007669"/>
    <property type="project" value="TreeGrafter"/>
</dbReference>
<dbReference type="Gene3D" id="3.30.420.10">
    <property type="entry name" value="Ribonuclease H-like superfamily/Ribonuclease H"/>
    <property type="match status" value="1"/>
</dbReference>
<comment type="subcellular location">
    <subcellularLocation>
        <location evidence="4 14">Cytoplasm</location>
    </subcellularLocation>
</comment>
<feature type="binding site" evidence="14 15">
    <location>
        <position position="76"/>
    </location>
    <ligand>
        <name>a divalent metal cation</name>
        <dbReference type="ChEBI" id="CHEBI:60240"/>
    </ligand>
</feature>
<dbReference type="NCBIfam" id="NF000594">
    <property type="entry name" value="PRK00015.1-1"/>
    <property type="match status" value="1"/>
</dbReference>
<dbReference type="GO" id="GO:0043137">
    <property type="term" value="P:DNA replication, removal of RNA primer"/>
    <property type="evidence" value="ECO:0007669"/>
    <property type="project" value="TreeGrafter"/>
</dbReference>
<dbReference type="RefSeq" id="WP_059393378.1">
    <property type="nucleotide sequence ID" value="NZ_DF968079.1"/>
</dbReference>
<comment type="similarity">
    <text evidence="5 14 16">Belongs to the RNase HII family.</text>
</comment>
<dbReference type="CDD" id="cd07182">
    <property type="entry name" value="RNase_HII_bacteria_HII_like"/>
    <property type="match status" value="1"/>
</dbReference>
<dbReference type="PANTHER" id="PTHR10954:SF18">
    <property type="entry name" value="RIBONUCLEASE HII"/>
    <property type="match status" value="1"/>
</dbReference>
<name>A0A3F3GXJ1_9LACO</name>
<keyword evidence="13 14" id="KW-0464">Manganese</keyword>
<evidence type="ECO:0000256" key="12">
    <source>
        <dbReference type="ARBA" id="ARBA00022801"/>
    </source>
</evidence>
<dbReference type="GO" id="GO:0006298">
    <property type="term" value="P:mismatch repair"/>
    <property type="evidence" value="ECO:0007669"/>
    <property type="project" value="TreeGrafter"/>
</dbReference>
<evidence type="ECO:0000313" key="18">
    <source>
        <dbReference type="EMBL" id="GAP03891.1"/>
    </source>
</evidence>
<evidence type="ECO:0000256" key="10">
    <source>
        <dbReference type="ARBA" id="ARBA00022723"/>
    </source>
</evidence>
<dbReference type="EC" id="3.1.26.4" evidence="6 14"/>
<evidence type="ECO:0000259" key="17">
    <source>
        <dbReference type="PROSITE" id="PS51975"/>
    </source>
</evidence>
<keyword evidence="9 14" id="KW-0540">Nuclease</keyword>
<feature type="binding site" evidence="14 15">
    <location>
        <position position="77"/>
    </location>
    <ligand>
        <name>a divalent metal cation</name>
        <dbReference type="ChEBI" id="CHEBI:60240"/>
    </ligand>
</feature>
<keyword evidence="11 14" id="KW-0255">Endonuclease</keyword>
<dbReference type="Pfam" id="PF01351">
    <property type="entry name" value="RNase_HII"/>
    <property type="match status" value="1"/>
</dbReference>
<keyword evidence="12 14" id="KW-0378">Hydrolase</keyword>
<proteinExistence type="inferred from homology"/>
<accession>A0A3F3GXJ1</accession>
<dbReference type="Proteomes" id="UP000064514">
    <property type="component" value="Unassembled WGS sequence"/>
</dbReference>
<dbReference type="InterPro" id="IPR012337">
    <property type="entry name" value="RNaseH-like_sf"/>
</dbReference>
<feature type="binding site" evidence="14 15">
    <location>
        <position position="168"/>
    </location>
    <ligand>
        <name>a divalent metal cation</name>
        <dbReference type="ChEBI" id="CHEBI:60240"/>
    </ligand>
</feature>